<sequence length="203" mass="23175">MKGFRCVPVAQWIVRWASNPKVVEPDEKLYSEPDEKLYSEPDQGYLQPDEIGNLIEEVVNLARQINLEGDSDDVQELLLTIDELIEMHEQEQDIYELESLEPVQSEDRMTPGKIKRALTLRHRQGGSLVALGLELIKRRHDHNHLCNVATSCESSVAGFRPANQHRHEFGTLTSRLRGTKYPDKSDIFLDYAPFSLNPSLPLV</sequence>
<keyword evidence="2" id="KW-1185">Reference proteome</keyword>
<accession>A0A8X6WGH6</accession>
<gene>
    <name evidence="1" type="ORF">TNCV_4596521</name>
</gene>
<proteinExistence type="predicted"/>
<dbReference type="Proteomes" id="UP000887159">
    <property type="component" value="Unassembled WGS sequence"/>
</dbReference>
<reference evidence="1" key="1">
    <citation type="submission" date="2020-08" db="EMBL/GenBank/DDBJ databases">
        <title>Multicomponent nature underlies the extraordinary mechanical properties of spider dragline silk.</title>
        <authorList>
            <person name="Kono N."/>
            <person name="Nakamura H."/>
            <person name="Mori M."/>
            <person name="Yoshida Y."/>
            <person name="Ohtoshi R."/>
            <person name="Malay A.D."/>
            <person name="Moran D.A.P."/>
            <person name="Tomita M."/>
            <person name="Numata K."/>
            <person name="Arakawa K."/>
        </authorList>
    </citation>
    <scope>NUCLEOTIDE SEQUENCE</scope>
</reference>
<protein>
    <submittedName>
        <fullName evidence="1">Uncharacterized protein</fullName>
    </submittedName>
</protein>
<organism evidence="1 2">
    <name type="scientific">Trichonephila clavipes</name>
    <name type="common">Golden silk orbweaver</name>
    <name type="synonym">Nephila clavipes</name>
    <dbReference type="NCBI Taxonomy" id="2585209"/>
    <lineage>
        <taxon>Eukaryota</taxon>
        <taxon>Metazoa</taxon>
        <taxon>Ecdysozoa</taxon>
        <taxon>Arthropoda</taxon>
        <taxon>Chelicerata</taxon>
        <taxon>Arachnida</taxon>
        <taxon>Araneae</taxon>
        <taxon>Araneomorphae</taxon>
        <taxon>Entelegynae</taxon>
        <taxon>Araneoidea</taxon>
        <taxon>Nephilidae</taxon>
        <taxon>Trichonephila</taxon>
    </lineage>
</organism>
<evidence type="ECO:0000313" key="1">
    <source>
        <dbReference type="EMBL" id="GFY33944.1"/>
    </source>
</evidence>
<name>A0A8X6WGH6_TRICX</name>
<comment type="caution">
    <text evidence="1">The sequence shown here is derived from an EMBL/GenBank/DDBJ whole genome shotgun (WGS) entry which is preliminary data.</text>
</comment>
<evidence type="ECO:0000313" key="2">
    <source>
        <dbReference type="Proteomes" id="UP000887159"/>
    </source>
</evidence>
<dbReference type="AlphaFoldDB" id="A0A8X6WGH6"/>
<dbReference type="EMBL" id="BMAU01021418">
    <property type="protein sequence ID" value="GFY33944.1"/>
    <property type="molecule type" value="Genomic_DNA"/>
</dbReference>